<dbReference type="EMBL" id="LT629774">
    <property type="protein sequence ID" value="SDS14700.1"/>
    <property type="molecule type" value="Genomic_DNA"/>
</dbReference>
<dbReference type="Gene3D" id="2.160.10.10">
    <property type="entry name" value="Hexapeptide repeat proteins"/>
    <property type="match status" value="1"/>
</dbReference>
<dbReference type="GO" id="GO:0008374">
    <property type="term" value="F:O-acyltransferase activity"/>
    <property type="evidence" value="ECO:0007669"/>
    <property type="project" value="TreeGrafter"/>
</dbReference>
<protein>
    <submittedName>
        <fullName evidence="3">Maltose O-acetyltransferase</fullName>
    </submittedName>
</protein>
<name>A0A1H1PU52_9FLAO</name>
<comment type="similarity">
    <text evidence="1">Belongs to the transferase hexapeptide repeat family.</text>
</comment>
<reference evidence="3 4" key="1">
    <citation type="submission" date="2016-10" db="EMBL/GenBank/DDBJ databases">
        <authorList>
            <person name="Varghese N."/>
            <person name="Submissions S."/>
        </authorList>
    </citation>
    <scope>NUCLEOTIDE SEQUENCE [LARGE SCALE GENOMIC DNA]</scope>
    <source>
        <strain evidence="3 4">RHA_55</strain>
    </source>
</reference>
<evidence type="ECO:0000256" key="1">
    <source>
        <dbReference type="ARBA" id="ARBA00007274"/>
    </source>
</evidence>
<dbReference type="RefSeq" id="WP_092444793.1">
    <property type="nucleotide sequence ID" value="NZ_LT629774.1"/>
</dbReference>
<evidence type="ECO:0000313" key="3">
    <source>
        <dbReference type="EMBL" id="SDS14700.1"/>
    </source>
</evidence>
<dbReference type="Proteomes" id="UP000198963">
    <property type="component" value="Chromosome I"/>
</dbReference>
<gene>
    <name evidence="3" type="ORF">SAMN04489797_0970</name>
</gene>
<evidence type="ECO:0000313" key="4">
    <source>
        <dbReference type="Proteomes" id="UP000198963"/>
    </source>
</evidence>
<keyword evidence="4" id="KW-1185">Reference proteome</keyword>
<keyword evidence="2 3" id="KW-0808">Transferase</keyword>
<sequence length="176" mass="19022">MSSLKLYIIRLFVLFIPETRGFSIKRFLYRWAGAKIGENVRICSSAIILGSGKLKIGSNTWVGQNVMLLASKEIEIGKNVDIGPKVYIGNGTHVIEPNSERIAGKGKSIKIIIGNGTWLGVNSTILPGVVVGDKVVVGAGSLVNTKLESYTVAVGSPAKAIKIWDVKTQNWIPCKR</sequence>
<dbReference type="InterPro" id="IPR011004">
    <property type="entry name" value="Trimer_LpxA-like_sf"/>
</dbReference>
<dbReference type="InterPro" id="IPR001451">
    <property type="entry name" value="Hexapep"/>
</dbReference>
<accession>A0A1H1PU52</accession>
<dbReference type="GO" id="GO:0005829">
    <property type="term" value="C:cytosol"/>
    <property type="evidence" value="ECO:0007669"/>
    <property type="project" value="TreeGrafter"/>
</dbReference>
<dbReference type="PANTHER" id="PTHR23416">
    <property type="entry name" value="SIALIC ACID SYNTHASE-RELATED"/>
    <property type="match status" value="1"/>
</dbReference>
<dbReference type="AlphaFoldDB" id="A0A1H1PU52"/>
<dbReference type="Pfam" id="PF00132">
    <property type="entry name" value="Hexapep"/>
    <property type="match status" value="1"/>
</dbReference>
<dbReference type="PANTHER" id="PTHR23416:SF23">
    <property type="entry name" value="ACETYLTRANSFERASE C18B11.09C-RELATED"/>
    <property type="match status" value="1"/>
</dbReference>
<proteinExistence type="inferred from homology"/>
<evidence type="ECO:0000256" key="2">
    <source>
        <dbReference type="ARBA" id="ARBA00022679"/>
    </source>
</evidence>
<organism evidence="3 4">
    <name type="scientific">Winogradskyella sediminis</name>
    <dbReference type="NCBI Taxonomy" id="1382466"/>
    <lineage>
        <taxon>Bacteria</taxon>
        <taxon>Pseudomonadati</taxon>
        <taxon>Bacteroidota</taxon>
        <taxon>Flavobacteriia</taxon>
        <taxon>Flavobacteriales</taxon>
        <taxon>Flavobacteriaceae</taxon>
        <taxon>Winogradskyella</taxon>
    </lineage>
</organism>
<dbReference type="InterPro" id="IPR051159">
    <property type="entry name" value="Hexapeptide_acetyltransf"/>
</dbReference>
<dbReference type="SUPFAM" id="SSF51161">
    <property type="entry name" value="Trimeric LpxA-like enzymes"/>
    <property type="match status" value="1"/>
</dbReference>
<dbReference type="STRING" id="1249933.SAMN04489797_0970"/>